<accession>A0A6A5ZVK9</accession>
<evidence type="ECO:0000313" key="4">
    <source>
        <dbReference type="EMBL" id="KAF2123620.1"/>
    </source>
</evidence>
<proteinExistence type="predicted"/>
<dbReference type="EMBL" id="ML977524">
    <property type="protein sequence ID" value="KAF2123620.1"/>
    <property type="molecule type" value="Genomic_DNA"/>
</dbReference>
<protein>
    <submittedName>
        <fullName evidence="4">Uncharacterized protein</fullName>
    </submittedName>
</protein>
<keyword evidence="3" id="KW-1133">Transmembrane helix</keyword>
<keyword evidence="5" id="KW-1185">Reference proteome</keyword>
<keyword evidence="3" id="KW-0812">Transmembrane</keyword>
<reference evidence="4" key="1">
    <citation type="journal article" date="2020" name="Stud. Mycol.">
        <title>101 Dothideomycetes genomes: a test case for predicting lifestyles and emergence of pathogens.</title>
        <authorList>
            <person name="Haridas S."/>
            <person name="Albert R."/>
            <person name="Binder M."/>
            <person name="Bloem J."/>
            <person name="Labutti K."/>
            <person name="Salamov A."/>
            <person name="Andreopoulos B."/>
            <person name="Baker S."/>
            <person name="Barry K."/>
            <person name="Bills G."/>
            <person name="Bluhm B."/>
            <person name="Cannon C."/>
            <person name="Castanera R."/>
            <person name="Culley D."/>
            <person name="Daum C."/>
            <person name="Ezra D."/>
            <person name="Gonzalez J."/>
            <person name="Henrissat B."/>
            <person name="Kuo A."/>
            <person name="Liang C."/>
            <person name="Lipzen A."/>
            <person name="Lutzoni F."/>
            <person name="Magnuson J."/>
            <person name="Mondo S."/>
            <person name="Nolan M."/>
            <person name="Ohm R."/>
            <person name="Pangilinan J."/>
            <person name="Park H.-J."/>
            <person name="Ramirez L."/>
            <person name="Alfaro M."/>
            <person name="Sun H."/>
            <person name="Tritt A."/>
            <person name="Yoshinaga Y."/>
            <person name="Zwiers L.-H."/>
            <person name="Turgeon B."/>
            <person name="Goodwin S."/>
            <person name="Spatafora J."/>
            <person name="Crous P."/>
            <person name="Grigoriev I."/>
        </authorList>
    </citation>
    <scope>NUCLEOTIDE SEQUENCE</scope>
    <source>
        <strain evidence="4">CBS 119687</strain>
    </source>
</reference>
<evidence type="ECO:0000256" key="2">
    <source>
        <dbReference type="SAM" id="MobiDB-lite"/>
    </source>
</evidence>
<dbReference type="Proteomes" id="UP000799771">
    <property type="component" value="Unassembled WGS sequence"/>
</dbReference>
<sequence length="419" mass="47824">MIRNRRPNAIDTRAGSREPSPLLEPATPAHTFFGYQVSKGAFGRYVKLAVCAIALISISVVVTRSELGQDMTADVFNYMLPFNYTGAKVMTDLWVVDTAPISLDLTALEQSRNDSLVAISNITNLLHDPLWSTINDTLGSSVLYQHTLVLNATKAIEEKVSSFDTLRVGKLTRARKDYCYGTHSLIAKQSITIRRIWVKGEQNKRYKESVCSLFNEHYRLLSSMRHIHMDLYKDAWTTWNMARQMVAHMEHLFHSKLYCATNVPVGVSPDMTKCPEIDQVTFYELASHYVNDEVASAIENLHDQLKELTELLEESVEYLHQATASYIARFKLLRLHEVRNLRRWQCEGWDVIEREDHAIINEMNANIGKEVSDMQAEYRNASWLVGNDLTEVEKKLRDANFVVVFLEKLINAALSDGCE</sequence>
<evidence type="ECO:0000256" key="3">
    <source>
        <dbReference type="SAM" id="Phobius"/>
    </source>
</evidence>
<evidence type="ECO:0000313" key="5">
    <source>
        <dbReference type="Proteomes" id="UP000799771"/>
    </source>
</evidence>
<feature type="transmembrane region" description="Helical" evidence="3">
    <location>
        <begin position="45"/>
        <end position="62"/>
    </location>
</feature>
<feature type="region of interest" description="Disordered" evidence="2">
    <location>
        <begin position="1"/>
        <end position="23"/>
    </location>
</feature>
<gene>
    <name evidence="4" type="ORF">P153DRAFT_391346</name>
</gene>
<feature type="coiled-coil region" evidence="1">
    <location>
        <begin position="291"/>
        <end position="318"/>
    </location>
</feature>
<dbReference type="GeneID" id="54411476"/>
<keyword evidence="3" id="KW-0472">Membrane</keyword>
<organism evidence="4 5">
    <name type="scientific">Dothidotthia symphoricarpi CBS 119687</name>
    <dbReference type="NCBI Taxonomy" id="1392245"/>
    <lineage>
        <taxon>Eukaryota</taxon>
        <taxon>Fungi</taxon>
        <taxon>Dikarya</taxon>
        <taxon>Ascomycota</taxon>
        <taxon>Pezizomycotina</taxon>
        <taxon>Dothideomycetes</taxon>
        <taxon>Pleosporomycetidae</taxon>
        <taxon>Pleosporales</taxon>
        <taxon>Dothidotthiaceae</taxon>
        <taxon>Dothidotthia</taxon>
    </lineage>
</organism>
<evidence type="ECO:0000256" key="1">
    <source>
        <dbReference type="SAM" id="Coils"/>
    </source>
</evidence>
<dbReference type="RefSeq" id="XP_033518014.1">
    <property type="nucleotide sequence ID" value="XM_033671044.1"/>
</dbReference>
<dbReference type="AlphaFoldDB" id="A0A6A5ZVK9"/>
<name>A0A6A5ZVK9_9PLEO</name>
<keyword evidence="1" id="KW-0175">Coiled coil</keyword>